<dbReference type="SUPFAM" id="SSF54909">
    <property type="entry name" value="Dimeric alpha+beta barrel"/>
    <property type="match status" value="1"/>
</dbReference>
<protein>
    <submittedName>
        <fullName evidence="6">AsnC family transcriptional regulator</fullName>
    </submittedName>
</protein>
<dbReference type="InterPro" id="IPR036390">
    <property type="entry name" value="WH_DNA-bd_sf"/>
</dbReference>
<feature type="domain" description="HTH asnC-type" evidence="5">
    <location>
        <begin position="5"/>
        <end position="42"/>
    </location>
</feature>
<evidence type="ECO:0000256" key="3">
    <source>
        <dbReference type="ARBA" id="ARBA00023163"/>
    </source>
</evidence>
<dbReference type="InterPro" id="IPR019888">
    <property type="entry name" value="Tscrpt_reg_AsnC-like"/>
</dbReference>
<dbReference type="InterPro" id="IPR000485">
    <property type="entry name" value="AsnC-type_HTH_dom"/>
</dbReference>
<dbReference type="PANTHER" id="PTHR30154">
    <property type="entry name" value="LEUCINE-RESPONSIVE REGULATORY PROTEIN"/>
    <property type="match status" value="1"/>
</dbReference>
<evidence type="ECO:0000256" key="1">
    <source>
        <dbReference type="ARBA" id="ARBA00023015"/>
    </source>
</evidence>
<dbReference type="InterPro" id="IPR036388">
    <property type="entry name" value="WH-like_DNA-bd_sf"/>
</dbReference>
<organism evidence="6 7">
    <name type="scientific">Streptomyces varsoviensis</name>
    <dbReference type="NCBI Taxonomy" id="67373"/>
    <lineage>
        <taxon>Bacteria</taxon>
        <taxon>Bacillati</taxon>
        <taxon>Actinomycetota</taxon>
        <taxon>Actinomycetes</taxon>
        <taxon>Kitasatosporales</taxon>
        <taxon>Streptomycetaceae</taxon>
        <taxon>Streptomyces</taxon>
    </lineage>
</organism>
<name>A0ABR5J101_9ACTN</name>
<dbReference type="PANTHER" id="PTHR30154:SF34">
    <property type="entry name" value="TRANSCRIPTIONAL REGULATOR AZLB"/>
    <property type="match status" value="1"/>
</dbReference>
<dbReference type="Gene3D" id="3.30.70.920">
    <property type="match status" value="1"/>
</dbReference>
<reference evidence="6 7" key="1">
    <citation type="submission" date="2015-07" db="EMBL/GenBank/DDBJ databases">
        <authorList>
            <person name="Ju K.-S."/>
            <person name="Doroghazi J.R."/>
            <person name="Metcalf W.W."/>
        </authorList>
    </citation>
    <scope>NUCLEOTIDE SEQUENCE [LARGE SCALE GENOMIC DNA]</scope>
    <source>
        <strain evidence="6 7">NRRL B-3589</strain>
    </source>
</reference>
<keyword evidence="3" id="KW-0804">Transcription</keyword>
<keyword evidence="7" id="KW-1185">Reference proteome</keyword>
<gene>
    <name evidence="6" type="ORF">ADK38_27405</name>
</gene>
<dbReference type="SMART" id="SM00344">
    <property type="entry name" value="HTH_ASNC"/>
    <property type="match status" value="1"/>
</dbReference>
<dbReference type="EMBL" id="LGUT01002440">
    <property type="protein sequence ID" value="KOG87090.1"/>
    <property type="molecule type" value="Genomic_DNA"/>
</dbReference>
<dbReference type="Proteomes" id="UP000037020">
    <property type="component" value="Unassembled WGS sequence"/>
</dbReference>
<feature type="domain" description="HTH asnC-type" evidence="5">
    <location>
        <begin position="196"/>
        <end position="234"/>
    </location>
</feature>
<proteinExistence type="predicted"/>
<keyword evidence="1" id="KW-0805">Transcription regulation</keyword>
<evidence type="ECO:0000313" key="6">
    <source>
        <dbReference type="EMBL" id="KOG87090.1"/>
    </source>
</evidence>
<comment type="caution">
    <text evidence="6">The sequence shown here is derived from an EMBL/GenBank/DDBJ whole genome shotgun (WGS) entry which is preliminary data.</text>
</comment>
<sequence>MRHSLDETDRRITAVLLASPRASWRTVAACLGISERTVVRRAAPLFQDGTLRATAVRSPAHFTGLVPMALRVRCRPQRIRAVAATLARRQDTVWVDVMGGGDEICTIVFLAGPDARNALLLRDLPATAAVDSWTAHSLMRVHPASLRWTAGLLTPEQLALLSPGPVTTAVREAAPVPADTPVPVDTPVTAGTPVTAVDDALVEALAADGRATYGELGHRAGVSALTARRRLDALVRDGAVRPATEVDLALLGVHAEALLWITVTPGGLEETARALSDHPQVRFAAATTGPANLLVAVAAADLDALYAFLTTTVGALERITGIETVPILSTVKRTGIIRRSPHSAW</sequence>
<feature type="domain" description="Transcription regulator AsnC/Lrp ligand binding" evidence="4">
    <location>
        <begin position="260"/>
        <end position="330"/>
    </location>
</feature>
<evidence type="ECO:0000259" key="5">
    <source>
        <dbReference type="Pfam" id="PF13404"/>
    </source>
</evidence>
<dbReference type="Pfam" id="PF01037">
    <property type="entry name" value="AsnC_trans_reg"/>
    <property type="match status" value="1"/>
</dbReference>
<evidence type="ECO:0000313" key="7">
    <source>
        <dbReference type="Proteomes" id="UP000037020"/>
    </source>
</evidence>
<dbReference type="Gene3D" id="1.10.10.10">
    <property type="entry name" value="Winged helix-like DNA-binding domain superfamily/Winged helix DNA-binding domain"/>
    <property type="match status" value="2"/>
</dbReference>
<dbReference type="InterPro" id="IPR011008">
    <property type="entry name" value="Dimeric_a/b-barrel"/>
</dbReference>
<dbReference type="SUPFAM" id="SSF46785">
    <property type="entry name" value="Winged helix' DNA-binding domain"/>
    <property type="match status" value="2"/>
</dbReference>
<accession>A0ABR5J101</accession>
<dbReference type="PRINTS" id="PR00033">
    <property type="entry name" value="HTHASNC"/>
</dbReference>
<evidence type="ECO:0000259" key="4">
    <source>
        <dbReference type="Pfam" id="PF01037"/>
    </source>
</evidence>
<evidence type="ECO:0000256" key="2">
    <source>
        <dbReference type="ARBA" id="ARBA00023125"/>
    </source>
</evidence>
<keyword evidence="2" id="KW-0238">DNA-binding</keyword>
<dbReference type="Pfam" id="PF13404">
    <property type="entry name" value="HTH_AsnC-type"/>
    <property type="match status" value="2"/>
</dbReference>
<dbReference type="InterPro" id="IPR019887">
    <property type="entry name" value="Tscrpt_reg_AsnC/Lrp_C"/>
</dbReference>